<dbReference type="Proteomes" id="UP001296706">
    <property type="component" value="Unassembled WGS sequence"/>
</dbReference>
<evidence type="ECO:0000256" key="1">
    <source>
        <dbReference type="SAM" id="Coils"/>
    </source>
</evidence>
<keyword evidence="3" id="KW-1185">Reference proteome</keyword>
<reference evidence="2 3" key="1">
    <citation type="submission" date="2020-04" db="EMBL/GenBank/DDBJ databases">
        <authorList>
            <person name="Klaysubun C."/>
            <person name="Duangmal K."/>
            <person name="Lipun K."/>
        </authorList>
    </citation>
    <scope>NUCLEOTIDE SEQUENCE [LARGE SCALE GENOMIC DNA]</scope>
    <source>
        <strain evidence="2 3">JCM 11839</strain>
    </source>
</reference>
<dbReference type="EMBL" id="JAAXKY010000166">
    <property type="protein sequence ID" value="NMH81720.1"/>
    <property type="molecule type" value="Genomic_DNA"/>
</dbReference>
<organism evidence="2 3">
    <name type="scientific">Pseudonocardia xinjiangensis</name>
    <dbReference type="NCBI Taxonomy" id="75289"/>
    <lineage>
        <taxon>Bacteria</taxon>
        <taxon>Bacillati</taxon>
        <taxon>Actinomycetota</taxon>
        <taxon>Actinomycetes</taxon>
        <taxon>Pseudonocardiales</taxon>
        <taxon>Pseudonocardiaceae</taxon>
        <taxon>Pseudonocardia</taxon>
    </lineage>
</organism>
<evidence type="ECO:0000313" key="3">
    <source>
        <dbReference type="Proteomes" id="UP001296706"/>
    </source>
</evidence>
<sequence length="96" mass="10637">MLPAVRAAFDEALAELTPQLVRLGIDGLIPQPWLGDPVSATVATYYQANVMDAPEGPYAALRAYEAELLKVRDNLQVLEDHYRRTEGENAALWGRL</sequence>
<feature type="coiled-coil region" evidence="1">
    <location>
        <begin position="61"/>
        <end position="88"/>
    </location>
</feature>
<comment type="caution">
    <text evidence="2">The sequence shown here is derived from an EMBL/GenBank/DDBJ whole genome shotgun (WGS) entry which is preliminary data.</text>
</comment>
<name>A0ABX1RMV6_9PSEU</name>
<accession>A0ABX1RMV6</accession>
<gene>
    <name evidence="2" type="ORF">HF577_32105</name>
</gene>
<keyword evidence="1" id="KW-0175">Coiled coil</keyword>
<proteinExistence type="predicted"/>
<evidence type="ECO:0000313" key="2">
    <source>
        <dbReference type="EMBL" id="NMH81720.1"/>
    </source>
</evidence>
<protein>
    <submittedName>
        <fullName evidence="2">Uncharacterized protein</fullName>
    </submittedName>
</protein>